<dbReference type="Gene3D" id="3.80.10.10">
    <property type="entry name" value="Ribonuclease Inhibitor"/>
    <property type="match status" value="3"/>
</dbReference>
<dbReference type="GO" id="GO:0006954">
    <property type="term" value="P:inflammatory response"/>
    <property type="evidence" value="ECO:0007669"/>
    <property type="project" value="UniProtKB-UniRule"/>
</dbReference>
<dbReference type="InterPro" id="IPR017241">
    <property type="entry name" value="Toll-like_receptor"/>
</dbReference>
<evidence type="ECO:0000256" key="4">
    <source>
        <dbReference type="ARBA" id="ARBA00022614"/>
    </source>
</evidence>
<dbReference type="PANTHER" id="PTHR24365">
    <property type="entry name" value="TOLL-LIKE RECEPTOR"/>
    <property type="match status" value="1"/>
</dbReference>
<dbReference type="SMART" id="SM00255">
    <property type="entry name" value="TIR"/>
    <property type="match status" value="1"/>
</dbReference>
<evidence type="ECO:0000256" key="12">
    <source>
        <dbReference type="ARBA" id="ARBA00023180"/>
    </source>
</evidence>
<keyword evidence="5 15" id="KW-0812">Transmembrane</keyword>
<dbReference type="SMART" id="SM00082">
    <property type="entry name" value="LRRCT"/>
    <property type="match status" value="1"/>
</dbReference>
<evidence type="ECO:0000313" key="17">
    <source>
        <dbReference type="Ensembl" id="ENSEBUP00000019860.1"/>
    </source>
</evidence>
<dbReference type="Pfam" id="PF01582">
    <property type="entry name" value="TIR"/>
    <property type="match status" value="1"/>
</dbReference>
<dbReference type="AlphaFoldDB" id="A0A8C4QU31"/>
<dbReference type="SMART" id="SM00369">
    <property type="entry name" value="LRR_TYP"/>
    <property type="match status" value="12"/>
</dbReference>
<reference evidence="17" key="1">
    <citation type="submission" date="2025-08" db="UniProtKB">
        <authorList>
            <consortium name="Ensembl"/>
        </authorList>
    </citation>
    <scope>IDENTIFICATION</scope>
</reference>
<dbReference type="Proteomes" id="UP000694388">
    <property type="component" value="Unplaced"/>
</dbReference>
<dbReference type="Pfam" id="PF13855">
    <property type="entry name" value="LRR_8"/>
    <property type="match status" value="4"/>
</dbReference>
<dbReference type="GO" id="GO:0004888">
    <property type="term" value="F:transmembrane signaling receptor activity"/>
    <property type="evidence" value="ECO:0007669"/>
    <property type="project" value="InterPro"/>
</dbReference>
<organism evidence="17 18">
    <name type="scientific">Eptatretus burgeri</name>
    <name type="common">Inshore hagfish</name>
    <dbReference type="NCBI Taxonomy" id="7764"/>
    <lineage>
        <taxon>Eukaryota</taxon>
        <taxon>Metazoa</taxon>
        <taxon>Chordata</taxon>
        <taxon>Craniata</taxon>
        <taxon>Vertebrata</taxon>
        <taxon>Cyclostomata</taxon>
        <taxon>Myxini</taxon>
        <taxon>Myxiniformes</taxon>
        <taxon>Myxinidae</taxon>
        <taxon>Eptatretinae</taxon>
        <taxon>Eptatretus</taxon>
    </lineage>
</organism>
<keyword evidence="6" id="KW-0732">Signal</keyword>
<evidence type="ECO:0000256" key="2">
    <source>
        <dbReference type="ARBA" id="ARBA00009634"/>
    </source>
</evidence>
<keyword evidence="8 14" id="KW-0391">Immunity</keyword>
<dbReference type="PIRSF" id="PIRSF037595">
    <property type="entry name" value="Toll-like_receptor"/>
    <property type="match status" value="1"/>
</dbReference>
<dbReference type="GO" id="GO:0045087">
    <property type="term" value="P:innate immune response"/>
    <property type="evidence" value="ECO:0007669"/>
    <property type="project" value="UniProtKB-UniRule"/>
</dbReference>
<keyword evidence="10 15" id="KW-0472">Membrane</keyword>
<evidence type="ECO:0000256" key="5">
    <source>
        <dbReference type="ARBA" id="ARBA00022692"/>
    </source>
</evidence>
<dbReference type="InterPro" id="IPR035897">
    <property type="entry name" value="Toll_tir_struct_dom_sf"/>
</dbReference>
<keyword evidence="12" id="KW-0325">Glycoprotein</keyword>
<dbReference type="InterPro" id="IPR032675">
    <property type="entry name" value="LRR_dom_sf"/>
</dbReference>
<dbReference type="GO" id="GO:0005886">
    <property type="term" value="C:plasma membrane"/>
    <property type="evidence" value="ECO:0007669"/>
    <property type="project" value="TreeGrafter"/>
</dbReference>
<comment type="subcellular location">
    <subcellularLocation>
        <location evidence="1">Membrane</location>
        <topology evidence="1">Single-pass type I membrane protein</topology>
    </subcellularLocation>
</comment>
<dbReference type="PROSITE" id="PS51450">
    <property type="entry name" value="LRR"/>
    <property type="match status" value="3"/>
</dbReference>
<evidence type="ECO:0000256" key="7">
    <source>
        <dbReference type="ARBA" id="ARBA00022737"/>
    </source>
</evidence>
<dbReference type="SUPFAM" id="SSF52200">
    <property type="entry name" value="Toll/Interleukin receptor TIR domain"/>
    <property type="match status" value="1"/>
</dbReference>
<keyword evidence="3 14" id="KW-0399">Innate immunity</keyword>
<evidence type="ECO:0000256" key="6">
    <source>
        <dbReference type="ARBA" id="ARBA00022729"/>
    </source>
</evidence>
<sequence length="785" mass="89518">MGPRKTPRMPRLDVSFNSISKVEPGVCTELAKLSSLSLQHNEVRDISSTFIYCHNMSSLFLGHNRLVVDPPSNPFFLLKFLTVLDVSENGLKSAQLGVEPQLKKLRNLNVSHNSINEVKKETLRFLVGSNLHVLNFSRNPLQTFEDGCFKDVNFEVLILDYCPLGPAGVANLTAQLQDSTVKILYLKAVSLNIVDKWTFQGLNYSMLQRLYISNNGLTTVEGNSFSWLRHLEYLDLSNNCLSAISDTMFEGLKSLQHLNLRNATEQLNALTEQTFASLATSPLLYLDLSHMGITMLEPRAMSHFPVLRWLNLGLNRIKHNFQGPEFKGLNNISDIYLSYNPRISLSNGAFSSTPTLKRLMLSHTHLNNLYAFPFNLPNLTHLDLSHNNMDNLADGMFNSLQSLKVLLLSHNNLARLWKHNNLPHGPVFFLRGLAKLEELQLQSNGFDEIPLQAFAGLSHLKNLDLSLNLLNILPDGVFAPLSSIRHLDLHKNQFTAVERNVFASVILQLMELSLAKNPFDCTCDSLSWFVEWLRNESRVKIDGLHSDYRCKTPLQYFKFMVLPCSPSSPNLNPIEHLWDVFLICTIVVSAFVVLALLFHLEGWRLEYWATVLSHRMLGCDQLLPKKSVVEQNEAAPRYRFDAFVINAQKDGHWIAQNVEPLEEGGGLRLYLEGRDEVGGDFKLDAIAQAMRESRRILVVVTRSLFKDTWCRNFTVLQALHRAIEQSREAVILVFLEDIPDHELYVKLNIRAAMFPRRCVLHWPQDPNQFCIVFFLCMYMVLNSYH</sequence>
<feature type="domain" description="TIR" evidence="16">
    <location>
        <begin position="638"/>
        <end position="780"/>
    </location>
</feature>
<evidence type="ECO:0000256" key="13">
    <source>
        <dbReference type="ARBA" id="ARBA00023198"/>
    </source>
</evidence>
<dbReference type="InterPro" id="IPR001611">
    <property type="entry name" value="Leu-rich_rpt"/>
</dbReference>
<dbReference type="GeneTree" id="ENSGT00940000159678"/>
<evidence type="ECO:0000256" key="15">
    <source>
        <dbReference type="SAM" id="Phobius"/>
    </source>
</evidence>
<dbReference type="InterPro" id="IPR003591">
    <property type="entry name" value="Leu-rich_rpt_typical-subtyp"/>
</dbReference>
<evidence type="ECO:0000256" key="9">
    <source>
        <dbReference type="ARBA" id="ARBA00022989"/>
    </source>
</evidence>
<evidence type="ECO:0000256" key="8">
    <source>
        <dbReference type="ARBA" id="ARBA00022859"/>
    </source>
</evidence>
<name>A0A8C4QU31_EPTBU</name>
<feature type="transmembrane region" description="Helical" evidence="15">
    <location>
        <begin position="577"/>
        <end position="598"/>
    </location>
</feature>
<dbReference type="Ensembl" id="ENSEBUT00000020436.1">
    <property type="protein sequence ID" value="ENSEBUP00000019860.1"/>
    <property type="gene ID" value="ENSEBUG00000012318.1"/>
</dbReference>
<keyword evidence="13 14" id="KW-0395">Inflammatory response</keyword>
<dbReference type="InterPro" id="IPR000483">
    <property type="entry name" value="Cys-rich_flank_reg_C"/>
</dbReference>
<reference evidence="17" key="2">
    <citation type="submission" date="2025-09" db="UniProtKB">
        <authorList>
            <consortium name="Ensembl"/>
        </authorList>
    </citation>
    <scope>IDENTIFICATION</scope>
</reference>
<proteinExistence type="inferred from homology"/>
<evidence type="ECO:0000256" key="1">
    <source>
        <dbReference type="ARBA" id="ARBA00004479"/>
    </source>
</evidence>
<evidence type="ECO:0000256" key="10">
    <source>
        <dbReference type="ARBA" id="ARBA00023136"/>
    </source>
</evidence>
<dbReference type="OMA" id="PYIYFWG"/>
<dbReference type="SUPFAM" id="SSF52058">
    <property type="entry name" value="L domain-like"/>
    <property type="match status" value="2"/>
</dbReference>
<evidence type="ECO:0000256" key="14">
    <source>
        <dbReference type="PIRNR" id="PIRNR037595"/>
    </source>
</evidence>
<dbReference type="PROSITE" id="PS50104">
    <property type="entry name" value="TIR"/>
    <property type="match status" value="1"/>
</dbReference>
<dbReference type="GO" id="GO:0002224">
    <property type="term" value="P:toll-like receptor signaling pathway"/>
    <property type="evidence" value="ECO:0007669"/>
    <property type="project" value="InterPro"/>
</dbReference>
<keyword evidence="4" id="KW-0433">Leucine-rich repeat</keyword>
<evidence type="ECO:0000259" key="16">
    <source>
        <dbReference type="PROSITE" id="PS50104"/>
    </source>
</evidence>
<evidence type="ECO:0000313" key="18">
    <source>
        <dbReference type="Proteomes" id="UP000694388"/>
    </source>
</evidence>
<dbReference type="SMART" id="SM00368">
    <property type="entry name" value="LRR_RI"/>
    <property type="match status" value="3"/>
</dbReference>
<comment type="similarity">
    <text evidence="2 14">Belongs to the Toll-like receptor family.</text>
</comment>
<keyword evidence="7" id="KW-0677">Repeat</keyword>
<keyword evidence="9 15" id="KW-1133">Transmembrane helix</keyword>
<accession>A0A8C4QU31</accession>
<dbReference type="Gene3D" id="3.40.50.10140">
    <property type="entry name" value="Toll/interleukin-1 receptor homology (TIR) domain"/>
    <property type="match status" value="1"/>
</dbReference>
<dbReference type="InterPro" id="IPR000157">
    <property type="entry name" value="TIR_dom"/>
</dbReference>
<keyword evidence="18" id="KW-1185">Reference proteome</keyword>
<evidence type="ECO:0000256" key="11">
    <source>
        <dbReference type="ARBA" id="ARBA00023170"/>
    </source>
</evidence>
<protein>
    <submittedName>
        <fullName evidence="17">Toll like receptor 3</fullName>
    </submittedName>
</protein>
<dbReference type="PANTHER" id="PTHR24365:SF524">
    <property type="entry name" value="TOLL-LIKE RECEPTOR 3"/>
    <property type="match status" value="1"/>
</dbReference>
<dbReference type="FunFam" id="3.80.10.10:FF:000137">
    <property type="entry name" value="Toll-like receptor 3"/>
    <property type="match status" value="1"/>
</dbReference>
<keyword evidence="11 14" id="KW-0675">Receptor</keyword>
<evidence type="ECO:0000256" key="3">
    <source>
        <dbReference type="ARBA" id="ARBA00022588"/>
    </source>
</evidence>
<dbReference type="PRINTS" id="PR00019">
    <property type="entry name" value="LEURICHRPT"/>
</dbReference>